<comment type="caution">
    <text evidence="3">The sequence shown here is derived from an EMBL/GenBank/DDBJ whole genome shotgun (WGS) entry which is preliminary data.</text>
</comment>
<gene>
    <name evidence="3" type="ORF">FOZ60_000553</name>
</gene>
<name>A0A7J6P253_PEROL</name>
<dbReference type="Proteomes" id="UP000541610">
    <property type="component" value="Unassembled WGS sequence"/>
</dbReference>
<feature type="region of interest" description="Disordered" evidence="1">
    <location>
        <begin position="20"/>
        <end position="42"/>
    </location>
</feature>
<sequence>MRFLLILSAALTAWASTEPVGASSEPVGASTRPVKRQISKQEANRWTRDRTRLLKRHATYGELTDSQDLSRVMHLASEADDDDFGDHKGGCFNGICKFVKRVFRRREKKVKPNRYGEVPPASFDVTDGFVSSQTGLEQTPLDVGKGEVIDDSPTWSAHSSPQSSDSEPGTPDSDGKKEKKKTVRFRFPSKR</sequence>
<protein>
    <submittedName>
        <fullName evidence="3">Uncharacterized protein</fullName>
    </submittedName>
</protein>
<keyword evidence="2" id="KW-0732">Signal</keyword>
<accession>A0A7J6P253</accession>
<evidence type="ECO:0000256" key="1">
    <source>
        <dbReference type="SAM" id="MobiDB-lite"/>
    </source>
</evidence>
<proteinExistence type="predicted"/>
<feature type="chain" id="PRO_5029581881" evidence="2">
    <location>
        <begin position="16"/>
        <end position="191"/>
    </location>
</feature>
<organism evidence="3 4">
    <name type="scientific">Perkinsus olseni</name>
    <name type="common">Perkinsus atlanticus</name>
    <dbReference type="NCBI Taxonomy" id="32597"/>
    <lineage>
        <taxon>Eukaryota</taxon>
        <taxon>Sar</taxon>
        <taxon>Alveolata</taxon>
        <taxon>Perkinsozoa</taxon>
        <taxon>Perkinsea</taxon>
        <taxon>Perkinsida</taxon>
        <taxon>Perkinsidae</taxon>
        <taxon>Perkinsus</taxon>
    </lineage>
</organism>
<feature type="compositionally biased region" description="Polar residues" evidence="1">
    <location>
        <begin position="153"/>
        <end position="167"/>
    </location>
</feature>
<feature type="compositionally biased region" description="Basic residues" evidence="1">
    <location>
        <begin position="178"/>
        <end position="191"/>
    </location>
</feature>
<feature type="signal peptide" evidence="2">
    <location>
        <begin position="1"/>
        <end position="15"/>
    </location>
</feature>
<evidence type="ECO:0000313" key="3">
    <source>
        <dbReference type="EMBL" id="KAF4690199.1"/>
    </source>
</evidence>
<evidence type="ECO:0000256" key="2">
    <source>
        <dbReference type="SAM" id="SignalP"/>
    </source>
</evidence>
<feature type="region of interest" description="Disordered" evidence="1">
    <location>
        <begin position="133"/>
        <end position="191"/>
    </location>
</feature>
<dbReference type="AlphaFoldDB" id="A0A7J6P253"/>
<evidence type="ECO:0000313" key="4">
    <source>
        <dbReference type="Proteomes" id="UP000541610"/>
    </source>
</evidence>
<reference evidence="3 4" key="1">
    <citation type="submission" date="2020-04" db="EMBL/GenBank/DDBJ databases">
        <title>Perkinsus olseni comparative genomics.</title>
        <authorList>
            <person name="Bogema D.R."/>
        </authorList>
    </citation>
    <scope>NUCLEOTIDE SEQUENCE [LARGE SCALE GENOMIC DNA]</scope>
    <source>
        <strain evidence="3">00978-12</strain>
    </source>
</reference>
<dbReference type="EMBL" id="JABANP010000105">
    <property type="protein sequence ID" value="KAF4690199.1"/>
    <property type="molecule type" value="Genomic_DNA"/>
</dbReference>